<sequence>MDKSCYGCRFALEGRNHVREGEQVRCGKAEQLFGGERWVTVRKSKRGHYLKSKCGRFEAFQGDDSTAPDLQRLKKKSKKRCRKCQGSGKLTVTFVNGPESMKCHNCKGAGSL</sequence>
<dbReference type="EMBL" id="MH884513">
    <property type="protein sequence ID" value="AYP68749.1"/>
    <property type="molecule type" value="Genomic_DNA"/>
</dbReference>
<dbReference type="InterPro" id="IPR036410">
    <property type="entry name" value="HSP_DnaJ_Cys-rich_dom_sf"/>
</dbReference>
<evidence type="ECO:0000313" key="1">
    <source>
        <dbReference type="EMBL" id="AYP68749.1"/>
    </source>
</evidence>
<keyword evidence="2" id="KW-1185">Reference proteome</keyword>
<gene>
    <name evidence="1" type="ORF">BpsS36_00043</name>
</gene>
<protein>
    <submittedName>
        <fullName evidence="1">Uncharacterized protein</fullName>
    </submittedName>
</protein>
<dbReference type="Proteomes" id="UP000275945">
    <property type="component" value="Segment"/>
</dbReference>
<reference evidence="1 2" key="1">
    <citation type="submission" date="2018-09" db="EMBL/GenBank/DDBJ databases">
        <title>Comparative Genomic Analysis of Eight Novel Haloalkaliphilic Bacteriophages from Lake Elmenteita, Kenya.</title>
        <authorList>
            <person name="Akhwale J.K."/>
        </authorList>
    </citation>
    <scope>NUCLEOTIDE SEQUENCE [LARGE SCALE GENOMIC DNA]</scope>
</reference>
<evidence type="ECO:0000313" key="2">
    <source>
        <dbReference type="Proteomes" id="UP000275945"/>
    </source>
</evidence>
<proteinExistence type="predicted"/>
<organism evidence="1 2">
    <name type="scientific">Bacillus phage vB_BpsS-36</name>
    <dbReference type="NCBI Taxonomy" id="2419622"/>
    <lineage>
        <taxon>Viruses</taxon>
        <taxon>Duplodnaviria</taxon>
        <taxon>Heunggongvirae</taxon>
        <taxon>Uroviricota</taxon>
        <taxon>Caudoviricetes</taxon>
        <taxon>Ehrlichviridae</taxon>
        <taxon>Nairobivirus</taxon>
        <taxon>Nairobivirus nv36</taxon>
    </lineage>
</organism>
<dbReference type="SUPFAM" id="SSF57938">
    <property type="entry name" value="DnaJ/Hsp40 cysteine-rich domain"/>
    <property type="match status" value="1"/>
</dbReference>
<name>A0A3G3BWT7_9CAUD</name>
<accession>A0A3G3BWT7</accession>